<dbReference type="PROSITE" id="PS50878">
    <property type="entry name" value="RT_POL"/>
    <property type="match status" value="1"/>
</dbReference>
<evidence type="ECO:0000259" key="1">
    <source>
        <dbReference type="PROSITE" id="PS50878"/>
    </source>
</evidence>
<dbReference type="PANTHER" id="PTHR34047">
    <property type="entry name" value="NUCLEAR INTRON MATURASE 1, MITOCHONDRIAL-RELATED"/>
    <property type="match status" value="1"/>
</dbReference>
<dbReference type="InterPro" id="IPR043502">
    <property type="entry name" value="DNA/RNA_pol_sf"/>
</dbReference>
<proteinExistence type="predicted"/>
<dbReference type="InterPro" id="IPR051083">
    <property type="entry name" value="GrpII_Intron_Splice-Mob/Def"/>
</dbReference>
<dbReference type="PANTHER" id="PTHR34047:SF8">
    <property type="entry name" value="PROTEIN YKFC"/>
    <property type="match status" value="1"/>
</dbReference>
<feature type="domain" description="Reverse transcriptase" evidence="1">
    <location>
        <begin position="1"/>
        <end position="301"/>
    </location>
</feature>
<sequence>MTSAERREVRYQRRVARREAKKEQKLSPHDDFALVTDIDNLYQSYRDCLKGVSWKESVQRYEADVLRNIMEARRKLLAGESVHKGFIEFDLHERGKRRHIRSIHISERVVQKCLCDNVLVPILSNSLIYDNGASVKGKGVHFAIRRLITHMTKYYRMNNRSNEGYALLIDFSKFFDSVDHKVLFEQLDGKIKDPRLRHLTKGFIRVFGDGKSLGLGSQVSQICAIFFPDRLDHYIKERLQIRYYGRYMDDLYLLHQSKAYLKYCLEEILVICERLKITVNLKKTRIVRLSQGVNFLKGRYILLPSGKVLRRPGPDSARRMRRKLGKFKSLLEKKQMTYEDIRTSYQSWRGSYKRRFHAYHRVRNLDKYYNELFISDHPK</sequence>
<dbReference type="InterPro" id="IPR000477">
    <property type="entry name" value="RT_dom"/>
</dbReference>
<reference evidence="2" key="1">
    <citation type="submission" date="2012-03" db="EMBL/GenBank/DDBJ databases">
        <title>Functional metagenomics reveals considerable lignocellulase gene clusters in the gut microbiome of a wood-feeding higher termite.</title>
        <authorList>
            <person name="Liu N."/>
        </authorList>
    </citation>
    <scope>NUCLEOTIDE SEQUENCE</scope>
</reference>
<dbReference type="AlphaFoldDB" id="A0A806KN32"/>
<dbReference type="CDD" id="cd01646">
    <property type="entry name" value="RT_Bac_retron_I"/>
    <property type="match status" value="1"/>
</dbReference>
<protein>
    <recommendedName>
        <fullName evidence="1">Reverse transcriptase domain-containing protein</fullName>
    </recommendedName>
</protein>
<accession>A0A806KN32</accession>
<evidence type="ECO:0000313" key="2">
    <source>
        <dbReference type="EMBL" id="AGS53511.1"/>
    </source>
</evidence>
<name>A0A806KN32_9BACT</name>
<dbReference type="SUPFAM" id="SSF56672">
    <property type="entry name" value="DNA/RNA polymerases"/>
    <property type="match status" value="1"/>
</dbReference>
<organism evidence="2">
    <name type="scientific">uncultured bacterium contig00055</name>
    <dbReference type="NCBI Taxonomy" id="1181539"/>
    <lineage>
        <taxon>Bacteria</taxon>
        <taxon>environmental samples</taxon>
    </lineage>
</organism>
<dbReference type="EMBL" id="JQ844235">
    <property type="protein sequence ID" value="AGS53511.1"/>
    <property type="molecule type" value="Genomic_DNA"/>
</dbReference>
<dbReference type="Pfam" id="PF00078">
    <property type="entry name" value="RVT_1"/>
    <property type="match status" value="1"/>
</dbReference>